<proteinExistence type="predicted"/>
<dbReference type="Proteomes" id="UP001500552">
    <property type="component" value="Unassembled WGS sequence"/>
</dbReference>
<reference evidence="2" key="1">
    <citation type="journal article" date="2019" name="Int. J. Syst. Evol. Microbiol.">
        <title>The Global Catalogue of Microorganisms (GCM) 10K type strain sequencing project: providing services to taxonomists for standard genome sequencing and annotation.</title>
        <authorList>
            <consortium name="The Broad Institute Genomics Platform"/>
            <consortium name="The Broad Institute Genome Sequencing Center for Infectious Disease"/>
            <person name="Wu L."/>
            <person name="Ma J."/>
        </authorList>
    </citation>
    <scope>NUCLEOTIDE SEQUENCE [LARGE SCALE GENOMIC DNA]</scope>
    <source>
        <strain evidence="2">JCM 17926</strain>
    </source>
</reference>
<comment type="caution">
    <text evidence="1">The sequence shown here is derived from an EMBL/GenBank/DDBJ whole genome shotgun (WGS) entry which is preliminary data.</text>
</comment>
<evidence type="ECO:0000313" key="1">
    <source>
        <dbReference type="EMBL" id="GAA4435851.1"/>
    </source>
</evidence>
<evidence type="ECO:0000313" key="2">
    <source>
        <dbReference type="Proteomes" id="UP001500552"/>
    </source>
</evidence>
<gene>
    <name evidence="1" type="ORF">GCM10023188_28260</name>
</gene>
<organism evidence="1 2">
    <name type="scientific">Pontibacter saemangeumensis</name>
    <dbReference type="NCBI Taxonomy" id="1084525"/>
    <lineage>
        <taxon>Bacteria</taxon>
        <taxon>Pseudomonadati</taxon>
        <taxon>Bacteroidota</taxon>
        <taxon>Cytophagia</taxon>
        <taxon>Cytophagales</taxon>
        <taxon>Hymenobacteraceae</taxon>
        <taxon>Pontibacter</taxon>
    </lineage>
</organism>
<name>A0ABP8LUI5_9BACT</name>
<keyword evidence="2" id="KW-1185">Reference proteome</keyword>
<sequence length="138" mass="17043">MKSLSPVNTNYLLEVSLADLHRESRSWLSDINFWSVEMDFYQRLLERVAGRITSVEGKKGIDHFQNLILYFKGELLDQFEHDIREHERYLERLLQNKSPFNEQLYREVHKKYEYQIKAFNYDFKQYRKDLYKFTERYL</sequence>
<dbReference type="EMBL" id="BAABHC010000016">
    <property type="protein sequence ID" value="GAA4435851.1"/>
    <property type="molecule type" value="Genomic_DNA"/>
</dbReference>
<protein>
    <submittedName>
        <fullName evidence="1">Uncharacterized protein</fullName>
    </submittedName>
</protein>
<accession>A0ABP8LUI5</accession>